<dbReference type="AlphaFoldDB" id="A0A0F3KJ88"/>
<dbReference type="PANTHER" id="PTHR30469:SF12">
    <property type="entry name" value="MULTIDRUG RESISTANCE PROTEIN MDTA"/>
    <property type="match status" value="1"/>
</dbReference>
<feature type="coiled-coil region" evidence="7">
    <location>
        <begin position="107"/>
        <end position="134"/>
    </location>
</feature>
<keyword evidence="3" id="KW-0813">Transport</keyword>
<evidence type="ECO:0000313" key="12">
    <source>
        <dbReference type="EMBL" id="KJV31330.1"/>
    </source>
</evidence>
<feature type="domain" description="Multidrug resistance protein MdtA-like C-terminal permuted SH3" evidence="11">
    <location>
        <begin position="301"/>
        <end position="361"/>
    </location>
</feature>
<keyword evidence="4" id="KW-1003">Cell membrane</keyword>
<keyword evidence="13" id="KW-1185">Reference proteome</keyword>
<name>A0A0F3KJ88_9GAMM</name>
<comment type="subcellular location">
    <subcellularLocation>
        <location evidence="1">Cell membrane</location>
    </subcellularLocation>
</comment>
<dbReference type="Pfam" id="PF25917">
    <property type="entry name" value="BSH_RND"/>
    <property type="match status" value="1"/>
</dbReference>
<dbReference type="Pfam" id="PF25967">
    <property type="entry name" value="RND-MFP_C"/>
    <property type="match status" value="1"/>
</dbReference>
<keyword evidence="5" id="KW-0997">Cell inner membrane</keyword>
<dbReference type="PATRIC" id="fig|345309.4.peg.2132"/>
<keyword evidence="6" id="KW-0472">Membrane</keyword>
<dbReference type="Gene3D" id="2.40.30.170">
    <property type="match status" value="1"/>
</dbReference>
<evidence type="ECO:0000256" key="3">
    <source>
        <dbReference type="ARBA" id="ARBA00022448"/>
    </source>
</evidence>
<dbReference type="OrthoDB" id="9783047at2"/>
<dbReference type="Pfam" id="PF25876">
    <property type="entry name" value="HH_MFP_RND"/>
    <property type="match status" value="1"/>
</dbReference>
<evidence type="ECO:0000256" key="4">
    <source>
        <dbReference type="ARBA" id="ARBA00022475"/>
    </source>
</evidence>
<dbReference type="InterPro" id="IPR058625">
    <property type="entry name" value="MdtA-like_BSH"/>
</dbReference>
<sequence>MSKASPRAGVIVIIVVIVAALAWWLTHRSASSGAADAQAVPVTTAAAREGRFDVTRSQPGTVVPSNSVVVRSRVDGELTRVAFTGGQQVKKGDVLAELDPRSSQAQLELANGDLARSQAQLANAQETLKHYQALLTQDSISRQRVADQQALVRQYAGEVKSAQGRIGTANLQVSGARITAPISGTVGLRRVDPGNLVGPGDAQGIATITQSQPSKVTFAVSVQDAPHVLARLREGACIPVAAYGDDTTRPLATGRLLAANNQVDPATGTVRLEAGFANTDNTLLANQFVTAKLVVEAVPSAVLVPTAAIQQGAQGAFVYVVQPDKTVKTVAVETGPGDTGATVIRAGLAAGAQVVVEGADRLRNGTPVNATAAAEAAPAPAAAIACPADAPATAASAGHP</sequence>
<organism evidence="12 13">
    <name type="scientific">Luteibacter yeojuensis</name>
    <dbReference type="NCBI Taxonomy" id="345309"/>
    <lineage>
        <taxon>Bacteria</taxon>
        <taxon>Pseudomonadati</taxon>
        <taxon>Pseudomonadota</taxon>
        <taxon>Gammaproteobacteria</taxon>
        <taxon>Lysobacterales</taxon>
        <taxon>Rhodanobacteraceae</taxon>
        <taxon>Luteibacter</taxon>
    </lineage>
</organism>
<proteinExistence type="inferred from homology"/>
<evidence type="ECO:0000256" key="1">
    <source>
        <dbReference type="ARBA" id="ARBA00004236"/>
    </source>
</evidence>
<feature type="domain" description="Multidrug resistance protein MdtA-like barrel-sandwich hybrid" evidence="9">
    <location>
        <begin position="67"/>
        <end position="209"/>
    </location>
</feature>
<evidence type="ECO:0000259" key="8">
    <source>
        <dbReference type="Pfam" id="PF25876"/>
    </source>
</evidence>
<dbReference type="InterPro" id="IPR058624">
    <property type="entry name" value="MdtA-like_HH"/>
</dbReference>
<dbReference type="Pfam" id="PF25944">
    <property type="entry name" value="Beta-barrel_RND"/>
    <property type="match status" value="1"/>
</dbReference>
<dbReference type="GO" id="GO:0015562">
    <property type="term" value="F:efflux transmembrane transporter activity"/>
    <property type="evidence" value="ECO:0007669"/>
    <property type="project" value="TreeGrafter"/>
</dbReference>
<dbReference type="SUPFAM" id="SSF111369">
    <property type="entry name" value="HlyD-like secretion proteins"/>
    <property type="match status" value="1"/>
</dbReference>
<comment type="caution">
    <text evidence="12">The sequence shown here is derived from an EMBL/GenBank/DDBJ whole genome shotgun (WGS) entry which is preliminary data.</text>
</comment>
<dbReference type="PANTHER" id="PTHR30469">
    <property type="entry name" value="MULTIDRUG RESISTANCE PROTEIN MDTA"/>
    <property type="match status" value="1"/>
</dbReference>
<dbReference type="GO" id="GO:1990281">
    <property type="term" value="C:efflux pump complex"/>
    <property type="evidence" value="ECO:0007669"/>
    <property type="project" value="TreeGrafter"/>
</dbReference>
<dbReference type="Gene3D" id="2.40.50.100">
    <property type="match status" value="1"/>
</dbReference>
<keyword evidence="7" id="KW-0175">Coiled coil</keyword>
<dbReference type="InterPro" id="IPR058626">
    <property type="entry name" value="MdtA-like_b-barrel"/>
</dbReference>
<feature type="domain" description="Multidrug resistance protein MdtA-like alpha-helical hairpin" evidence="8">
    <location>
        <begin position="107"/>
        <end position="172"/>
    </location>
</feature>
<evidence type="ECO:0000256" key="2">
    <source>
        <dbReference type="ARBA" id="ARBA00009477"/>
    </source>
</evidence>
<dbReference type="RefSeq" id="WP_045830191.1">
    <property type="nucleotide sequence ID" value="NZ_JZRB01000029.1"/>
</dbReference>
<evidence type="ECO:0000256" key="5">
    <source>
        <dbReference type="ARBA" id="ARBA00022519"/>
    </source>
</evidence>
<dbReference type="NCBIfam" id="TIGR01730">
    <property type="entry name" value="RND_mfp"/>
    <property type="match status" value="1"/>
</dbReference>
<dbReference type="EMBL" id="JZRB01000029">
    <property type="protein sequence ID" value="KJV31330.1"/>
    <property type="molecule type" value="Genomic_DNA"/>
</dbReference>
<accession>A0A0F3KJ88</accession>
<dbReference type="InterPro" id="IPR006143">
    <property type="entry name" value="RND_pump_MFP"/>
</dbReference>
<evidence type="ECO:0000259" key="9">
    <source>
        <dbReference type="Pfam" id="PF25917"/>
    </source>
</evidence>
<feature type="domain" description="Multidrug resistance protein MdtA-like beta-barrel" evidence="10">
    <location>
        <begin position="215"/>
        <end position="295"/>
    </location>
</feature>
<evidence type="ECO:0000256" key="7">
    <source>
        <dbReference type="SAM" id="Coils"/>
    </source>
</evidence>
<gene>
    <name evidence="12" type="ORF">VI08_13900</name>
</gene>
<dbReference type="Gene3D" id="1.10.287.470">
    <property type="entry name" value="Helix hairpin bin"/>
    <property type="match status" value="1"/>
</dbReference>
<dbReference type="InterPro" id="IPR058627">
    <property type="entry name" value="MdtA-like_C"/>
</dbReference>
<protein>
    <submittedName>
        <fullName evidence="12">Uncharacterized protein</fullName>
    </submittedName>
</protein>
<evidence type="ECO:0000313" key="13">
    <source>
        <dbReference type="Proteomes" id="UP000033651"/>
    </source>
</evidence>
<evidence type="ECO:0000259" key="11">
    <source>
        <dbReference type="Pfam" id="PF25967"/>
    </source>
</evidence>
<reference evidence="12 13" key="1">
    <citation type="submission" date="2015-03" db="EMBL/GenBank/DDBJ databases">
        <title>Draft genome sequence of Luteibacter yeojuensis strain SU11.</title>
        <authorList>
            <person name="Sulaiman J."/>
            <person name="Priya K."/>
            <person name="Chan K.-G."/>
        </authorList>
    </citation>
    <scope>NUCLEOTIDE SEQUENCE [LARGE SCALE GENOMIC DNA]</scope>
    <source>
        <strain evidence="12 13">SU11</strain>
    </source>
</reference>
<dbReference type="Proteomes" id="UP000033651">
    <property type="component" value="Unassembled WGS sequence"/>
</dbReference>
<comment type="similarity">
    <text evidence="2">Belongs to the membrane fusion protein (MFP) (TC 8.A.1) family.</text>
</comment>
<dbReference type="Gene3D" id="2.40.420.20">
    <property type="match status" value="1"/>
</dbReference>
<evidence type="ECO:0000259" key="10">
    <source>
        <dbReference type="Pfam" id="PF25944"/>
    </source>
</evidence>
<evidence type="ECO:0000256" key="6">
    <source>
        <dbReference type="ARBA" id="ARBA00023136"/>
    </source>
</evidence>